<dbReference type="EMBL" id="CP000483">
    <property type="protein sequence ID" value="ABL01376.1"/>
    <property type="molecule type" value="Genomic_DNA"/>
</dbReference>
<gene>
    <name evidence="2" type="ordered locus">Ppro_3787</name>
</gene>
<organism evidence="2 3">
    <name type="scientific">Pelobacter propionicus (strain DSM 2379 / NBRC 103807 / OttBd1)</name>
    <dbReference type="NCBI Taxonomy" id="338966"/>
    <lineage>
        <taxon>Bacteria</taxon>
        <taxon>Pseudomonadati</taxon>
        <taxon>Thermodesulfobacteriota</taxon>
        <taxon>Desulfuromonadia</taxon>
        <taxon>Desulfuromonadales</taxon>
        <taxon>Desulfuromonadaceae</taxon>
        <taxon>Pelobacter</taxon>
    </lineage>
</organism>
<keyword evidence="3" id="KW-1185">Reference proteome</keyword>
<dbReference type="HOGENOM" id="CLU_1516530_0_0_7"/>
<dbReference type="KEGG" id="ppd:Ppro_3787"/>
<dbReference type="AlphaFoldDB" id="A0R7R8"/>
<keyword evidence="2" id="KW-0614">Plasmid</keyword>
<name>A0R7R8_PELPD</name>
<sequence length="177" mass="19710">MTSKTIQKSRMGESPLNRGLLESTLLEGPVADNESPVEMVSNRQTPPDTNSGKETSQGPHKDTADKAISASQKQGSQKKEMIEGEGGEEPSVSSNPFGYNLEKPWPLVSYKKPYIIPVPEIQRKASSAISIRVSYDLNMTIEKHRLSLGILNLSEWVREALERQLSVEQDYLSRKKP</sequence>
<evidence type="ECO:0000256" key="1">
    <source>
        <dbReference type="SAM" id="MobiDB-lite"/>
    </source>
</evidence>
<accession>A0R7R8</accession>
<protein>
    <submittedName>
        <fullName evidence="2">Uncharacterized protein</fullName>
    </submittedName>
</protein>
<geneLocation type="plasmid" evidence="2 3">
    <name>pPRO1</name>
</geneLocation>
<evidence type="ECO:0000313" key="2">
    <source>
        <dbReference type="EMBL" id="ABL01376.1"/>
    </source>
</evidence>
<dbReference type="Proteomes" id="UP000006732">
    <property type="component" value="Plasmid pPRO1"/>
</dbReference>
<reference evidence="2 3" key="1">
    <citation type="submission" date="2006-10" db="EMBL/GenBank/DDBJ databases">
        <title>Complete sequence of plasmid pPRO1 of Pelobacter propionicus DSM 2379.</title>
        <authorList>
            <consortium name="US DOE Joint Genome Institute"/>
            <person name="Copeland A."/>
            <person name="Lucas S."/>
            <person name="Lapidus A."/>
            <person name="Barry K."/>
            <person name="Detter J.C."/>
            <person name="Glavina del Rio T."/>
            <person name="Hammon N."/>
            <person name="Israni S."/>
            <person name="Dalin E."/>
            <person name="Tice H."/>
            <person name="Pitluck S."/>
            <person name="Saunders E."/>
            <person name="Brettin T."/>
            <person name="Bruce D."/>
            <person name="Han C."/>
            <person name="Tapia R."/>
            <person name="Schmutz J."/>
            <person name="Larimer F."/>
            <person name="Land M."/>
            <person name="Hauser L."/>
            <person name="Kyrpides N."/>
            <person name="Kim E."/>
            <person name="Lovley D."/>
            <person name="Richardson P."/>
        </authorList>
    </citation>
    <scope>NUCLEOTIDE SEQUENCE [LARGE SCALE GENOMIC DNA]</scope>
    <source>
        <strain evidence="3">DSM 2379 / NBRC 103807 / OttBd1</strain>
        <plasmid evidence="3">Plasmid pPRO1</plasmid>
    </source>
</reference>
<proteinExistence type="predicted"/>
<feature type="compositionally biased region" description="Polar residues" evidence="1">
    <location>
        <begin position="41"/>
        <end position="58"/>
    </location>
</feature>
<feature type="region of interest" description="Disordered" evidence="1">
    <location>
        <begin position="1"/>
        <end position="98"/>
    </location>
</feature>
<evidence type="ECO:0000313" key="3">
    <source>
        <dbReference type="Proteomes" id="UP000006732"/>
    </source>
</evidence>
<dbReference type="RefSeq" id="WP_011733895.1">
    <property type="nucleotide sequence ID" value="NC_008607.1"/>
</dbReference>